<dbReference type="Pfam" id="PF12770">
    <property type="entry name" value="CHAT"/>
    <property type="match status" value="1"/>
</dbReference>
<keyword evidence="4" id="KW-0812">Transmembrane</keyword>
<dbReference type="InterPro" id="IPR011990">
    <property type="entry name" value="TPR-like_helical_dom_sf"/>
</dbReference>
<evidence type="ECO:0000313" key="7">
    <source>
        <dbReference type="Proteomes" id="UP001597344"/>
    </source>
</evidence>
<dbReference type="RefSeq" id="WP_378319778.1">
    <property type="nucleotide sequence ID" value="NZ_JBHUHY010000004.1"/>
</dbReference>
<dbReference type="Gene3D" id="1.25.40.10">
    <property type="entry name" value="Tetratricopeptide repeat domain"/>
    <property type="match status" value="4"/>
</dbReference>
<keyword evidence="4" id="KW-1133">Transmembrane helix</keyword>
<feature type="repeat" description="TPR" evidence="3">
    <location>
        <begin position="220"/>
        <end position="253"/>
    </location>
</feature>
<dbReference type="Pfam" id="PF13424">
    <property type="entry name" value="TPR_12"/>
    <property type="match status" value="4"/>
</dbReference>
<feature type="repeat" description="TPR" evidence="3">
    <location>
        <begin position="140"/>
        <end position="173"/>
    </location>
</feature>
<protein>
    <submittedName>
        <fullName evidence="6">Tetratricopeptide repeat protein</fullName>
    </submittedName>
</protein>
<proteinExistence type="predicted"/>
<dbReference type="SUPFAM" id="SSF48452">
    <property type="entry name" value="TPR-like"/>
    <property type="match status" value="2"/>
</dbReference>
<dbReference type="Pfam" id="PF13374">
    <property type="entry name" value="TPR_10"/>
    <property type="match status" value="1"/>
</dbReference>
<feature type="repeat" description="TPR" evidence="3">
    <location>
        <begin position="14"/>
        <end position="47"/>
    </location>
</feature>
<dbReference type="PANTHER" id="PTHR45641:SF19">
    <property type="entry name" value="NEPHROCYSTIN-3"/>
    <property type="match status" value="1"/>
</dbReference>
<evidence type="ECO:0000259" key="5">
    <source>
        <dbReference type="Pfam" id="PF12770"/>
    </source>
</evidence>
<keyword evidence="2 3" id="KW-0802">TPR repeat</keyword>
<evidence type="ECO:0000256" key="2">
    <source>
        <dbReference type="ARBA" id="ARBA00022803"/>
    </source>
</evidence>
<comment type="caution">
    <text evidence="6">The sequence shown here is derived from an EMBL/GenBank/DDBJ whole genome shotgun (WGS) entry which is preliminary data.</text>
</comment>
<organism evidence="6 7">
    <name type="scientific">Aquimarina celericrescens</name>
    <dbReference type="NCBI Taxonomy" id="1964542"/>
    <lineage>
        <taxon>Bacteria</taxon>
        <taxon>Pseudomonadati</taxon>
        <taxon>Bacteroidota</taxon>
        <taxon>Flavobacteriia</taxon>
        <taxon>Flavobacteriales</taxon>
        <taxon>Flavobacteriaceae</taxon>
        <taxon>Aquimarina</taxon>
    </lineage>
</organism>
<dbReference type="SMART" id="SM00028">
    <property type="entry name" value="TPR"/>
    <property type="match status" value="9"/>
</dbReference>
<name>A0ABW5AVN1_9FLAO</name>
<accession>A0ABW5AVN1</accession>
<dbReference type="Proteomes" id="UP001597344">
    <property type="component" value="Unassembled WGS sequence"/>
</dbReference>
<keyword evidence="4" id="KW-0472">Membrane</keyword>
<feature type="domain" description="CHAT" evidence="5">
    <location>
        <begin position="643"/>
        <end position="938"/>
    </location>
</feature>
<gene>
    <name evidence="6" type="ORF">ACFSJT_08255</name>
</gene>
<dbReference type="InterPro" id="IPR019734">
    <property type="entry name" value="TPR_rpt"/>
</dbReference>
<keyword evidence="1" id="KW-0677">Repeat</keyword>
<evidence type="ECO:0000256" key="1">
    <source>
        <dbReference type="ARBA" id="ARBA00022737"/>
    </source>
</evidence>
<evidence type="ECO:0000256" key="3">
    <source>
        <dbReference type="PROSITE-ProRule" id="PRU00339"/>
    </source>
</evidence>
<evidence type="ECO:0000313" key="6">
    <source>
        <dbReference type="EMBL" id="MFD2186781.1"/>
    </source>
</evidence>
<feature type="repeat" description="TPR" evidence="3">
    <location>
        <begin position="98"/>
        <end position="131"/>
    </location>
</feature>
<dbReference type="PRINTS" id="PR00381">
    <property type="entry name" value="KINESINLIGHT"/>
</dbReference>
<dbReference type="InterPro" id="IPR024983">
    <property type="entry name" value="CHAT_dom"/>
</dbReference>
<dbReference type="PANTHER" id="PTHR45641">
    <property type="entry name" value="TETRATRICOPEPTIDE REPEAT PROTEIN (AFU_ORTHOLOGUE AFUA_6G03870)"/>
    <property type="match status" value="1"/>
</dbReference>
<dbReference type="EMBL" id="JBHUHY010000004">
    <property type="protein sequence ID" value="MFD2186781.1"/>
    <property type="molecule type" value="Genomic_DNA"/>
</dbReference>
<reference evidence="7" key="1">
    <citation type="journal article" date="2019" name="Int. J. Syst. Evol. Microbiol.">
        <title>The Global Catalogue of Microorganisms (GCM) 10K type strain sequencing project: providing services to taxonomists for standard genome sequencing and annotation.</title>
        <authorList>
            <consortium name="The Broad Institute Genomics Platform"/>
            <consortium name="The Broad Institute Genome Sequencing Center for Infectious Disease"/>
            <person name="Wu L."/>
            <person name="Ma J."/>
        </authorList>
    </citation>
    <scope>NUCLEOTIDE SEQUENCE [LARGE SCALE GENOMIC DNA]</scope>
    <source>
        <strain evidence="7">DT92</strain>
    </source>
</reference>
<dbReference type="PROSITE" id="PS50005">
    <property type="entry name" value="TPR"/>
    <property type="match status" value="4"/>
</dbReference>
<keyword evidence="7" id="KW-1185">Reference proteome</keyword>
<evidence type="ECO:0000256" key="4">
    <source>
        <dbReference type="SAM" id="Phobius"/>
    </source>
</evidence>
<sequence>MSDYYLPNENIEKAFAYDNIGTVLFFQRKYDENISFYLKSLKIRKEKFGKDHPIIFQSYFNLGLTYYRKEKYDKALFYLFKSISDQAIKSNIKEKSIAKSNEVIGDVYRAKGEFSQAINYYEKGLGVFKKNPGAYDNEVLRMLGRIGICYKRKGEYDIALDYYQKAITISERNNISSGNLHNNVGVVYKYKGEYDRALLYLKKGLRINLIIYGKNHPYVALNYNNIGNIYRLKRNIDESLRYYEKAIKIRLGVLNKNHSDIAYSYNDIGILYQIQKKYNKSLTYLMQSLMIRKNLFGGNHPEIADSFENLAMVYFNKDDSMLALQNHQKSLKIRLKIFGKRHPKIALSHNKIAQVHFKKSDFKKALINYEKAINTNLIPNTENKSFNYNILLSSIQGQAKTYEALYKQNSNINNLNQAINTYQKADTIINQIRQSFTNYQDKVTFAKTAKEIYQGAIAVQLLQYKIEKNPKLLEQAFYYAERSKANTLKELLNDANAKAFAGLPNEVVELEKELRIDQAFYRSQITKELSSKKTDSVKVTNYESRLFDISRRQDSLIEVLEKDYPKYHQLKHKNKISTVAAIQNKLAKNKTVIEFFTSDSSTYAFTLSKERLAVREMVTPKLKEKIEDFRKTITSKNLTKYKENAHDLYQQLMAPIADQLAGDELIIIPDGPLWYLNFDLLLTQNNASNNPKELSYLLKDYAITYANSVNLLFNSTPTNQEIQQREECLAFSFSDSTNVIDSQSMSLATLRDAGDDLPGTRKEIRAISEIIDGQYYYGSEAIESNFKKNASRYSILHLALHGEVDNDRPENSRLYFTKTKDTLEDNFLYGHELFALDIPAELTVLSACNTGTGKIAKGEGIMSLGSAFQYAGTKSLLLSSWEVSDQTTPELMKYFYRNLKEGMNKAKALQQAKLQYLQTANINRIHPFYWGGFYLVGDTAPIQFTNDLTLYWVLGALLLLVLLGGVFWYRRNPR</sequence>
<feature type="transmembrane region" description="Helical" evidence="4">
    <location>
        <begin position="950"/>
        <end position="969"/>
    </location>
</feature>